<evidence type="ECO:0000313" key="8">
    <source>
        <dbReference type="Proteomes" id="UP000576969"/>
    </source>
</evidence>
<dbReference type="PANTHER" id="PTHR42978:SF7">
    <property type="entry name" value="METALLO-HYDROLASE RV2300C-RELATED"/>
    <property type="match status" value="1"/>
</dbReference>
<comment type="cofactor">
    <cofactor evidence="1">
        <name>Zn(2+)</name>
        <dbReference type="ChEBI" id="CHEBI:29105"/>
    </cofactor>
</comment>
<name>A0A7Y9GL87_9MICO</name>
<protein>
    <submittedName>
        <fullName evidence="7">Glyoxylase-like metal-dependent hydrolase (Beta-lactamase superfamily II)</fullName>
    </submittedName>
</protein>
<sequence>MTDVASDQYVVTIARHGTRQTTRSDVFLNYSLYGEADGPIGMDYFVWVIRNAERTIVVDTGYSRRGAESRGRDVLIEVPDLFAKLGVDPASAPLVVISHAHYDHIGNLGHFPSSRFLISKKEFDFWNGPHAGKTLFHHSVEDSELDELRAIHAANRVDFFEDSVQIAPGVDAIEVGGHTPGQAVVVVNTSEGRVLLASDAVHYYEELDADRPFVSVADVVEMYDAFERIRRLVDSGEIAHVVSGHDPATLERFTPAQGELAGIATTIGVSG</sequence>
<dbReference type="Pfam" id="PF00753">
    <property type="entry name" value="Lactamase_B"/>
    <property type="match status" value="1"/>
</dbReference>
<evidence type="ECO:0000256" key="5">
    <source>
        <dbReference type="ARBA" id="ARBA00022833"/>
    </source>
</evidence>
<dbReference type="CDD" id="cd07729">
    <property type="entry name" value="AHL_lactonase_MBL-fold"/>
    <property type="match status" value="1"/>
</dbReference>
<keyword evidence="5" id="KW-0862">Zinc</keyword>
<reference evidence="7 8" key="1">
    <citation type="submission" date="2020-07" db="EMBL/GenBank/DDBJ databases">
        <title>Sequencing the genomes of 1000 actinobacteria strains.</title>
        <authorList>
            <person name="Klenk H.-P."/>
        </authorList>
    </citation>
    <scope>NUCLEOTIDE SEQUENCE [LARGE SCALE GENOMIC DNA]</scope>
    <source>
        <strain evidence="7 8">DSM 24662</strain>
    </source>
</reference>
<proteinExistence type="inferred from homology"/>
<dbReference type="InterPro" id="IPR051013">
    <property type="entry name" value="MBL_superfamily_lactonases"/>
</dbReference>
<comment type="similarity">
    <text evidence="2">Belongs to the metallo-beta-lactamase superfamily.</text>
</comment>
<accession>A0A7Y9GL87</accession>
<dbReference type="AlphaFoldDB" id="A0A7Y9GL87"/>
<dbReference type="InterPro" id="IPR001279">
    <property type="entry name" value="Metallo-B-lactamas"/>
</dbReference>
<organism evidence="7 8">
    <name type="scientific">Microbacterium immunditiarum</name>
    <dbReference type="NCBI Taxonomy" id="337480"/>
    <lineage>
        <taxon>Bacteria</taxon>
        <taxon>Bacillati</taxon>
        <taxon>Actinomycetota</taxon>
        <taxon>Actinomycetes</taxon>
        <taxon>Micrococcales</taxon>
        <taxon>Microbacteriaceae</taxon>
        <taxon>Microbacterium</taxon>
    </lineage>
</organism>
<evidence type="ECO:0000256" key="4">
    <source>
        <dbReference type="ARBA" id="ARBA00022801"/>
    </source>
</evidence>
<dbReference type="InterPro" id="IPR036866">
    <property type="entry name" value="RibonucZ/Hydroxyglut_hydro"/>
</dbReference>
<dbReference type="RefSeq" id="WP_179487211.1">
    <property type="nucleotide sequence ID" value="NZ_JACCBV010000001.1"/>
</dbReference>
<feature type="domain" description="Metallo-beta-lactamase" evidence="6">
    <location>
        <begin position="43"/>
        <end position="245"/>
    </location>
</feature>
<dbReference type="EMBL" id="JACCBV010000001">
    <property type="protein sequence ID" value="NYE18509.1"/>
    <property type="molecule type" value="Genomic_DNA"/>
</dbReference>
<gene>
    <name evidence="7" type="ORF">BJ991_000537</name>
</gene>
<dbReference type="GO" id="GO:0016787">
    <property type="term" value="F:hydrolase activity"/>
    <property type="evidence" value="ECO:0007669"/>
    <property type="project" value="UniProtKB-KW"/>
</dbReference>
<evidence type="ECO:0000256" key="3">
    <source>
        <dbReference type="ARBA" id="ARBA00022723"/>
    </source>
</evidence>
<evidence type="ECO:0000313" key="7">
    <source>
        <dbReference type="EMBL" id="NYE18509.1"/>
    </source>
</evidence>
<evidence type="ECO:0000259" key="6">
    <source>
        <dbReference type="SMART" id="SM00849"/>
    </source>
</evidence>
<comment type="caution">
    <text evidence="7">The sequence shown here is derived from an EMBL/GenBank/DDBJ whole genome shotgun (WGS) entry which is preliminary data.</text>
</comment>
<dbReference type="PANTHER" id="PTHR42978">
    <property type="entry name" value="QUORUM-QUENCHING LACTONASE YTNP-RELATED-RELATED"/>
    <property type="match status" value="1"/>
</dbReference>
<dbReference type="SMART" id="SM00849">
    <property type="entry name" value="Lactamase_B"/>
    <property type="match status" value="1"/>
</dbReference>
<dbReference type="Gene3D" id="3.60.15.10">
    <property type="entry name" value="Ribonuclease Z/Hydroxyacylglutathione hydrolase-like"/>
    <property type="match status" value="1"/>
</dbReference>
<keyword evidence="8" id="KW-1185">Reference proteome</keyword>
<dbReference type="SUPFAM" id="SSF56281">
    <property type="entry name" value="Metallo-hydrolase/oxidoreductase"/>
    <property type="match status" value="1"/>
</dbReference>
<dbReference type="GO" id="GO:0046872">
    <property type="term" value="F:metal ion binding"/>
    <property type="evidence" value="ECO:0007669"/>
    <property type="project" value="UniProtKB-KW"/>
</dbReference>
<keyword evidence="3" id="KW-0479">Metal-binding</keyword>
<keyword evidence="4 7" id="KW-0378">Hydrolase</keyword>
<evidence type="ECO:0000256" key="2">
    <source>
        <dbReference type="ARBA" id="ARBA00007749"/>
    </source>
</evidence>
<dbReference type="Proteomes" id="UP000576969">
    <property type="component" value="Unassembled WGS sequence"/>
</dbReference>
<evidence type="ECO:0000256" key="1">
    <source>
        <dbReference type="ARBA" id="ARBA00001947"/>
    </source>
</evidence>